<gene>
    <name evidence="2" type="primary">Psd3</name>
</gene>
<reference evidence="2" key="1">
    <citation type="submission" date="2025-08" db="UniProtKB">
        <authorList>
            <consortium name="RefSeq"/>
        </authorList>
    </citation>
    <scope>IDENTIFICATION</scope>
</reference>
<sequence>MAKQPQQQQMKTSFLFIQLQAPPARAHPAQSPAAAASKAAPRGLEEVHIFPSPRTGFLAGWDLRHTQSFTVSPSSLLPEEGAGTEGPASFSCYSLKEKKEGEAKPQNLGVRRGGVCGSPHCRRCLAPASRKLGWTQPLSCGLASPASAMSNGSGDPSMGWKDWPLISAPQELWNMDLQARNALGCSIQQATLVHAADRGERAMLRKGAATHQLLLKNCDEGLGTTVLATRARLYRYYPTTQISQSCPAPPAALPLKAETFVWVNNASAHCQSVAKAKYEFLFGRPEENTPDTSDHGGSTLLPPTVTNEFPEYGTMEEGGEGLRASLEFSADSLPCCSPGQQDVHLLAGQDSGLNSVTEGPKDVREASSQGHLKEQSLQHLDSLISALKATEARIASGTLQATKVLDKDFSSFSVQQVKKEPDIASHKTQRTNKLIPAGQEKSSDIPLSAEVMTEEKFYLSIQKDLTALLAGEAQEELSQVTNNDREGVLYVQEPECPVASLQSSTVTCNSTGSVGVLKEQTSDLRREYPGGYDRGGPMGRPGRIKHVEFQGVEILWTGGEKREPQHPSDFETSLERTIPPASKEFSKAPSHRVSASGLRHSVGLTGSVWDETWKAPSEMHGTSSGTLSPVPLVWSGEDEVFLKENKEPLQKNPELNRDKERILEQEEYLRGGEDGIFGPGYTEDSTDVYSSQFETILDNTSLYYSAESLETLYSEPESCFSFEMPLTPMIQQRIKEGGQFLDRSSAGGQQDVLSVSADGGIVMGYFSGITNGLSDASNSVYVKGAPEIAFWASDAEAKTTRLESHSEMGSTEILEKETAESLSNGTSSNLEAAKRLAKRLYHLDRFKRSDVAKHLGKNNEFSKLVAEEYLKFFDFTGMTLDQSLRYFFKAFSLVGETQERERVLIHFSNRYFYCNPDTIASQDGVHCLTCAMMLLNTDLHGHNIGKKMTCQEFITNLQGVNEGADFSKDLLKLSLDSLLR</sequence>
<proteinExistence type="predicted"/>
<dbReference type="Proteomes" id="UP001732720">
    <property type="component" value="Chromosome 14"/>
</dbReference>
<protein>
    <submittedName>
        <fullName evidence="2">PH and SEC7 domain-containing protein 3 isoform X7</fullName>
    </submittedName>
</protein>
<evidence type="ECO:0000313" key="2">
    <source>
        <dbReference type="RefSeq" id="XP_073911191.1"/>
    </source>
</evidence>
<keyword evidence="1" id="KW-1185">Reference proteome</keyword>
<organism evidence="1 2">
    <name type="scientific">Castor canadensis</name>
    <name type="common">American beaver</name>
    <dbReference type="NCBI Taxonomy" id="51338"/>
    <lineage>
        <taxon>Eukaryota</taxon>
        <taxon>Metazoa</taxon>
        <taxon>Chordata</taxon>
        <taxon>Craniata</taxon>
        <taxon>Vertebrata</taxon>
        <taxon>Euteleostomi</taxon>
        <taxon>Mammalia</taxon>
        <taxon>Eutheria</taxon>
        <taxon>Euarchontoglires</taxon>
        <taxon>Glires</taxon>
        <taxon>Rodentia</taxon>
        <taxon>Castorimorpha</taxon>
        <taxon>Castoridae</taxon>
        <taxon>Castor</taxon>
    </lineage>
</organism>
<accession>A0AC58L205</accession>
<name>A0AC58L205_CASCN</name>
<dbReference type="RefSeq" id="XP_073911191.1">
    <property type="nucleotide sequence ID" value="XM_074055090.1"/>
</dbReference>
<evidence type="ECO:0000313" key="1">
    <source>
        <dbReference type="Proteomes" id="UP001732720"/>
    </source>
</evidence>